<name>A0ABU7J070_9GAMM</name>
<feature type="domain" description="CBS" evidence="3">
    <location>
        <begin position="10"/>
        <end position="72"/>
    </location>
</feature>
<evidence type="ECO:0000256" key="2">
    <source>
        <dbReference type="PROSITE-ProRule" id="PRU00703"/>
    </source>
</evidence>
<evidence type="ECO:0000313" key="4">
    <source>
        <dbReference type="EMBL" id="MEE1999890.1"/>
    </source>
</evidence>
<protein>
    <submittedName>
        <fullName evidence="4">CBS domain-containing protein</fullName>
    </submittedName>
</protein>
<dbReference type="InterPro" id="IPR046342">
    <property type="entry name" value="CBS_dom_sf"/>
</dbReference>
<gene>
    <name evidence="4" type="ORF">QWY20_00345</name>
</gene>
<dbReference type="SMART" id="SM00116">
    <property type="entry name" value="CBS"/>
    <property type="match status" value="2"/>
</dbReference>
<dbReference type="PANTHER" id="PTHR43080">
    <property type="entry name" value="CBS DOMAIN-CONTAINING PROTEIN CBSX3, MITOCHONDRIAL"/>
    <property type="match status" value="1"/>
</dbReference>
<comment type="caution">
    <text evidence="4">The sequence shown here is derived from an EMBL/GenBank/DDBJ whole genome shotgun (WGS) entry which is preliminary data.</text>
</comment>
<keyword evidence="5" id="KW-1185">Reference proteome</keyword>
<proteinExistence type="predicted"/>
<dbReference type="InterPro" id="IPR000644">
    <property type="entry name" value="CBS_dom"/>
</dbReference>
<sequence>MTAKSVAELMTSNPLFVRREQTLKDAHDLMRTKNIRHIPVLDEQDKLVGVLTQKKMIATVMGLLAKYGTSALERKEKQQIIGELMDTDFATVKPQQSLAEVISYFLKNKHGCLPVVDDNDQLLGILTSSDFVRLAGQLLEA</sequence>
<organism evidence="4 5">
    <name type="scientific">Alkalimonas cellulosilytica</name>
    <dbReference type="NCBI Taxonomy" id="3058395"/>
    <lineage>
        <taxon>Bacteria</taxon>
        <taxon>Pseudomonadati</taxon>
        <taxon>Pseudomonadota</taxon>
        <taxon>Gammaproteobacteria</taxon>
        <taxon>Alkalimonas</taxon>
    </lineage>
</organism>
<dbReference type="Gene3D" id="3.10.580.10">
    <property type="entry name" value="CBS-domain"/>
    <property type="match status" value="1"/>
</dbReference>
<reference evidence="4 5" key="1">
    <citation type="submission" date="2023-07" db="EMBL/GenBank/DDBJ databases">
        <title>Alkalimonas sp., MEB108 novel, alkaliphilic bacterium isolated from Lonar Lake, India.</title>
        <authorList>
            <person name="Joshi A."/>
            <person name="Thite S."/>
        </authorList>
    </citation>
    <scope>NUCLEOTIDE SEQUENCE [LARGE SCALE GENOMIC DNA]</scope>
    <source>
        <strain evidence="4 5">MEB108</strain>
    </source>
</reference>
<evidence type="ECO:0000313" key="5">
    <source>
        <dbReference type="Proteomes" id="UP001336314"/>
    </source>
</evidence>
<dbReference type="PANTHER" id="PTHR43080:SF2">
    <property type="entry name" value="CBS DOMAIN-CONTAINING PROTEIN"/>
    <property type="match status" value="1"/>
</dbReference>
<dbReference type="RefSeq" id="WP_330127054.1">
    <property type="nucleotide sequence ID" value="NZ_JAUHLI010000001.1"/>
</dbReference>
<dbReference type="InterPro" id="IPR051257">
    <property type="entry name" value="Diverse_CBS-Domain"/>
</dbReference>
<evidence type="ECO:0000256" key="1">
    <source>
        <dbReference type="ARBA" id="ARBA00023122"/>
    </source>
</evidence>
<feature type="domain" description="CBS" evidence="3">
    <location>
        <begin position="85"/>
        <end position="141"/>
    </location>
</feature>
<keyword evidence="1 2" id="KW-0129">CBS domain</keyword>
<accession>A0ABU7J070</accession>
<dbReference type="Pfam" id="PF00571">
    <property type="entry name" value="CBS"/>
    <property type="match status" value="2"/>
</dbReference>
<dbReference type="EMBL" id="JAUHLI010000001">
    <property type="protein sequence ID" value="MEE1999890.1"/>
    <property type="molecule type" value="Genomic_DNA"/>
</dbReference>
<evidence type="ECO:0000259" key="3">
    <source>
        <dbReference type="PROSITE" id="PS51371"/>
    </source>
</evidence>
<dbReference type="PROSITE" id="PS51371">
    <property type="entry name" value="CBS"/>
    <property type="match status" value="2"/>
</dbReference>
<dbReference type="Proteomes" id="UP001336314">
    <property type="component" value="Unassembled WGS sequence"/>
</dbReference>
<dbReference type="SUPFAM" id="SSF54631">
    <property type="entry name" value="CBS-domain pair"/>
    <property type="match status" value="1"/>
</dbReference>